<dbReference type="InterPro" id="IPR010162">
    <property type="entry name" value="PepT-like"/>
</dbReference>
<dbReference type="Gene3D" id="3.40.630.10">
    <property type="entry name" value="Zn peptidases"/>
    <property type="match status" value="1"/>
</dbReference>
<proteinExistence type="inferred from homology"/>
<comment type="similarity">
    <text evidence="5">Belongs to the peptidase M42 family.</text>
</comment>
<comment type="caution">
    <text evidence="7">The sequence shown here is derived from an EMBL/GenBank/DDBJ whole genome shotgun (WGS) entry which is preliminary data.</text>
</comment>
<dbReference type="SUPFAM" id="SSF55031">
    <property type="entry name" value="Bacterial exopeptidase dimerisation domain"/>
    <property type="match status" value="1"/>
</dbReference>
<evidence type="ECO:0000313" key="8">
    <source>
        <dbReference type="Proteomes" id="UP001208017"/>
    </source>
</evidence>
<evidence type="ECO:0000256" key="3">
    <source>
        <dbReference type="ARBA" id="ARBA00022801"/>
    </source>
</evidence>
<dbReference type="Pfam" id="PF07687">
    <property type="entry name" value="M20_dimer"/>
    <property type="match status" value="1"/>
</dbReference>
<organism evidence="7 8">
    <name type="scientific">Tumebacillus lacus</name>
    <dbReference type="NCBI Taxonomy" id="2995335"/>
    <lineage>
        <taxon>Bacteria</taxon>
        <taxon>Bacillati</taxon>
        <taxon>Bacillota</taxon>
        <taxon>Bacilli</taxon>
        <taxon>Bacillales</taxon>
        <taxon>Alicyclobacillaceae</taxon>
        <taxon>Tumebacillus</taxon>
    </lineage>
</organism>
<keyword evidence="4" id="KW-0862">Zinc</keyword>
<keyword evidence="2" id="KW-0479">Metal-binding</keyword>
<accession>A0ABT3WWT5</accession>
<dbReference type="PIRSF" id="PIRSF001123">
    <property type="entry name" value="PepA_GA"/>
    <property type="match status" value="1"/>
</dbReference>
<feature type="domain" description="Peptidase M20 dimerisation" evidence="6">
    <location>
        <begin position="185"/>
        <end position="276"/>
    </location>
</feature>
<dbReference type="SUPFAM" id="SSF53187">
    <property type="entry name" value="Zn-dependent exopeptidases"/>
    <property type="match status" value="1"/>
</dbReference>
<dbReference type="Gene3D" id="3.30.70.360">
    <property type="match status" value="1"/>
</dbReference>
<dbReference type="PANTHER" id="PTHR42994">
    <property type="entry name" value="PEPTIDASE T"/>
    <property type="match status" value="1"/>
</dbReference>
<dbReference type="RefSeq" id="WP_267150368.1">
    <property type="nucleotide sequence ID" value="NZ_JAPMLT010000001.1"/>
</dbReference>
<keyword evidence="8" id="KW-1185">Reference proteome</keyword>
<dbReference type="InterPro" id="IPR036264">
    <property type="entry name" value="Bact_exopeptidase_dim_dom"/>
</dbReference>
<dbReference type="PANTHER" id="PTHR42994:SF2">
    <property type="entry name" value="PEPTIDASE"/>
    <property type="match status" value="1"/>
</dbReference>
<evidence type="ECO:0000256" key="1">
    <source>
        <dbReference type="ARBA" id="ARBA00001947"/>
    </source>
</evidence>
<evidence type="ECO:0000256" key="5">
    <source>
        <dbReference type="PIRNR" id="PIRNR001123"/>
    </source>
</evidence>
<dbReference type="InterPro" id="IPR002933">
    <property type="entry name" value="Peptidase_M20"/>
</dbReference>
<dbReference type="Proteomes" id="UP001208017">
    <property type="component" value="Unassembled WGS sequence"/>
</dbReference>
<dbReference type="EMBL" id="JAPMLT010000001">
    <property type="protein sequence ID" value="MCX7569148.1"/>
    <property type="molecule type" value="Genomic_DNA"/>
</dbReference>
<sequence>MYTVNRERLIEEFMHMVQINSLSRDERAMADYLTEKLTALGVEVVEDKAGERVGGNAGNLFCTLKGDESKPTILFTCHMDTVAPGLNIKPIRTEDRISSDGTTILGADDKAGVAGILEMVRTLKEQNMKHGTIVLFLTMGEESGLLGSRHADWEHLPKVDMGFAFDSNGPIGHVVTQSPSQERIEVVIHGRLAHAGVNPEAGLNAINVASAVISRMKLGRINERTTANIGTFHGGQATNVVADRVEILAEARSLVLEELAEQVAHMKDVFETTAAEFGTTVEFKHSNMYSNVNFEESAPVIQTAFQAIRSLGFEPKTMASGGGSDANVLNGQGVPTCNLAIGYEKIHTVNEFIRLDDLENAARLLVAVTQAV</sequence>
<gene>
    <name evidence="7" type="ORF">OS242_04135</name>
</gene>
<evidence type="ECO:0000313" key="7">
    <source>
        <dbReference type="EMBL" id="MCX7569148.1"/>
    </source>
</evidence>
<dbReference type="Pfam" id="PF01546">
    <property type="entry name" value="Peptidase_M20"/>
    <property type="match status" value="1"/>
</dbReference>
<evidence type="ECO:0000256" key="4">
    <source>
        <dbReference type="ARBA" id="ARBA00022833"/>
    </source>
</evidence>
<name>A0ABT3WWT5_9BACL</name>
<dbReference type="InterPro" id="IPR008007">
    <property type="entry name" value="Peptidase_M42"/>
</dbReference>
<keyword evidence="3" id="KW-0378">Hydrolase</keyword>
<comment type="cofactor">
    <cofactor evidence="1">
        <name>Zn(2+)</name>
        <dbReference type="ChEBI" id="CHEBI:29105"/>
    </cofactor>
</comment>
<dbReference type="InterPro" id="IPR011650">
    <property type="entry name" value="Peptidase_M20_dimer"/>
</dbReference>
<evidence type="ECO:0000259" key="6">
    <source>
        <dbReference type="Pfam" id="PF07687"/>
    </source>
</evidence>
<evidence type="ECO:0000256" key="2">
    <source>
        <dbReference type="ARBA" id="ARBA00022723"/>
    </source>
</evidence>
<protein>
    <submittedName>
        <fullName evidence="7">M20/M25/M40 family metallo-hydrolase</fullName>
    </submittedName>
</protein>
<reference evidence="7 8" key="1">
    <citation type="submission" date="2022-11" db="EMBL/GenBank/DDBJ databases">
        <title>Study of microbial diversity in lake waters.</title>
        <authorList>
            <person name="Zhang J."/>
        </authorList>
    </citation>
    <scope>NUCLEOTIDE SEQUENCE [LARGE SCALE GENOMIC DNA]</scope>
    <source>
        <strain evidence="7 8">DT12</strain>
    </source>
</reference>
<dbReference type="NCBIfam" id="TIGR01883">
    <property type="entry name" value="PepT-like"/>
    <property type="match status" value="1"/>
</dbReference>